<dbReference type="GO" id="GO:0005634">
    <property type="term" value="C:nucleus"/>
    <property type="evidence" value="ECO:0007669"/>
    <property type="project" value="UniProtKB-SubCell"/>
</dbReference>
<proteinExistence type="inferred from homology"/>
<sequence>MNGFRDVCSSSGPVMIGVPPADEDEDENAALSSEDSSCPDQSVSGTEAELDLALGLSIGLNSRRNHSKVRSSLSSLSSSSSSLTRESGTKRSADSSVAASKGHVAVGWPPLRTYRINSLVNQAKSLANEDGLSSDIQKYTTKNGVVATKKDDARFIKSSKTPMLVKVTMDGVIIGRKIDLNALDSYQGLAKTLEHMFFQIPSSVANTQGCRTIKETNASELLDGSSEYIITYQDKDEDWMLVGDVPWQMFLGSVKRMRIMRTSSETGVGKYGFLYIVKATLFQIVQMMVRRDKRRQEQT</sequence>
<evidence type="ECO:0000259" key="10">
    <source>
        <dbReference type="PROSITE" id="PS51745"/>
    </source>
</evidence>
<feature type="compositionally biased region" description="Low complexity" evidence="9">
    <location>
        <begin position="71"/>
        <end position="83"/>
    </location>
</feature>
<evidence type="ECO:0000256" key="4">
    <source>
        <dbReference type="ARBA" id="ARBA00023015"/>
    </source>
</evidence>
<evidence type="ECO:0000256" key="3">
    <source>
        <dbReference type="ARBA" id="ARBA00022491"/>
    </source>
</evidence>
<evidence type="ECO:0000313" key="12">
    <source>
        <dbReference type="Proteomes" id="UP000836841"/>
    </source>
</evidence>
<name>A0AAU9RET5_THLAR</name>
<accession>A0AAU9RET5</accession>
<dbReference type="Pfam" id="PF02309">
    <property type="entry name" value="AUX_IAA"/>
    <property type="match status" value="1"/>
</dbReference>
<organism evidence="11 12">
    <name type="scientific">Thlaspi arvense</name>
    <name type="common">Field penny-cress</name>
    <dbReference type="NCBI Taxonomy" id="13288"/>
    <lineage>
        <taxon>Eukaryota</taxon>
        <taxon>Viridiplantae</taxon>
        <taxon>Streptophyta</taxon>
        <taxon>Embryophyta</taxon>
        <taxon>Tracheophyta</taxon>
        <taxon>Spermatophyta</taxon>
        <taxon>Magnoliopsida</taxon>
        <taxon>eudicotyledons</taxon>
        <taxon>Gunneridae</taxon>
        <taxon>Pentapetalae</taxon>
        <taxon>rosids</taxon>
        <taxon>malvids</taxon>
        <taxon>Brassicales</taxon>
        <taxon>Brassicaceae</taxon>
        <taxon>Thlaspideae</taxon>
        <taxon>Thlaspi</taxon>
    </lineage>
</organism>
<comment type="similarity">
    <text evidence="2 8">Belongs to the Aux/IAA family.</text>
</comment>
<feature type="domain" description="PB1" evidence="10">
    <location>
        <begin position="162"/>
        <end position="262"/>
    </location>
</feature>
<evidence type="ECO:0000256" key="6">
    <source>
        <dbReference type="ARBA" id="ARBA00023242"/>
    </source>
</evidence>
<comment type="subunit">
    <text evidence="8">Homodimers and heterodimers.</text>
</comment>
<dbReference type="PROSITE" id="PS51745">
    <property type="entry name" value="PB1"/>
    <property type="match status" value="1"/>
</dbReference>
<keyword evidence="12" id="KW-1185">Reference proteome</keyword>
<dbReference type="GO" id="GO:0009734">
    <property type="term" value="P:auxin-activated signaling pathway"/>
    <property type="evidence" value="ECO:0007669"/>
    <property type="project" value="UniProtKB-UniRule"/>
</dbReference>
<dbReference type="EMBL" id="OU466857">
    <property type="protein sequence ID" value="CAH2038973.1"/>
    <property type="molecule type" value="Genomic_DNA"/>
</dbReference>
<comment type="subcellular location">
    <subcellularLocation>
        <location evidence="1 8">Nucleus</location>
    </subcellularLocation>
</comment>
<keyword evidence="5 8" id="KW-0804">Transcription</keyword>
<feature type="region of interest" description="Disordered" evidence="9">
    <location>
        <begin position="70"/>
        <end position="96"/>
    </location>
</feature>
<protein>
    <recommendedName>
        <fullName evidence="8">Auxin-responsive protein</fullName>
    </recommendedName>
</protein>
<feature type="compositionally biased region" description="Polar residues" evidence="9">
    <location>
        <begin position="30"/>
        <end position="45"/>
    </location>
</feature>
<gene>
    <name evidence="11" type="ORF">TAV2_LOCUS348</name>
</gene>
<evidence type="ECO:0000313" key="11">
    <source>
        <dbReference type="EMBL" id="CAH2038973.1"/>
    </source>
</evidence>
<feature type="region of interest" description="Disordered" evidence="9">
    <location>
        <begin position="1"/>
        <end position="45"/>
    </location>
</feature>
<dbReference type="GO" id="GO:0006355">
    <property type="term" value="P:regulation of DNA-templated transcription"/>
    <property type="evidence" value="ECO:0007669"/>
    <property type="project" value="InterPro"/>
</dbReference>
<evidence type="ECO:0000256" key="5">
    <source>
        <dbReference type="ARBA" id="ARBA00023163"/>
    </source>
</evidence>
<dbReference type="PANTHER" id="PTHR31734">
    <property type="entry name" value="AUXIN-RESPONSIVE PROTEIN IAA17"/>
    <property type="match status" value="1"/>
</dbReference>
<keyword evidence="4 8" id="KW-0805">Transcription regulation</keyword>
<evidence type="ECO:0000256" key="2">
    <source>
        <dbReference type="ARBA" id="ARBA00006728"/>
    </source>
</evidence>
<dbReference type="AlphaFoldDB" id="A0AAU9RET5"/>
<keyword evidence="7 8" id="KW-0927">Auxin signaling pathway</keyword>
<dbReference type="InterPro" id="IPR003311">
    <property type="entry name" value="AUX_IAA"/>
</dbReference>
<dbReference type="InterPro" id="IPR053793">
    <property type="entry name" value="PB1-like"/>
</dbReference>
<evidence type="ECO:0000256" key="1">
    <source>
        <dbReference type="ARBA" id="ARBA00004123"/>
    </source>
</evidence>
<keyword evidence="3 8" id="KW-0678">Repressor</keyword>
<reference evidence="11 12" key="1">
    <citation type="submission" date="2022-03" db="EMBL/GenBank/DDBJ databases">
        <authorList>
            <person name="Nunn A."/>
            <person name="Chopra R."/>
            <person name="Nunn A."/>
            <person name="Contreras Garrido A."/>
        </authorList>
    </citation>
    <scope>NUCLEOTIDE SEQUENCE [LARGE SCALE GENOMIC DNA]</scope>
</reference>
<keyword evidence="6 8" id="KW-0539">Nucleus</keyword>
<evidence type="ECO:0000256" key="7">
    <source>
        <dbReference type="ARBA" id="ARBA00023294"/>
    </source>
</evidence>
<evidence type="ECO:0000256" key="9">
    <source>
        <dbReference type="SAM" id="MobiDB-lite"/>
    </source>
</evidence>
<comment type="function">
    <text evidence="8">Aux/IAA proteins are short-lived transcriptional factors that function as repressors of early auxin response genes at low auxin concentrations.</text>
</comment>
<evidence type="ECO:0000256" key="8">
    <source>
        <dbReference type="RuleBase" id="RU004549"/>
    </source>
</evidence>
<dbReference type="Proteomes" id="UP000836841">
    <property type="component" value="Chromosome 1"/>
</dbReference>
<dbReference type="InterPro" id="IPR033389">
    <property type="entry name" value="AUX/IAA_dom"/>
</dbReference>
<dbReference type="Gene3D" id="3.10.20.90">
    <property type="entry name" value="Phosphatidylinositol 3-kinase Catalytic Subunit, Chain A, domain 1"/>
    <property type="match status" value="1"/>
</dbReference>
<dbReference type="SUPFAM" id="SSF54277">
    <property type="entry name" value="CAD &amp; PB1 domains"/>
    <property type="match status" value="1"/>
</dbReference>
<dbReference type="PANTHER" id="PTHR31734:SF136">
    <property type="entry name" value="AUXIN-RESPONSIVE PROTEIN IAA10"/>
    <property type="match status" value="1"/>
</dbReference>